<dbReference type="InParanoid" id="A0A0D0EB95"/>
<dbReference type="InterPro" id="IPR036047">
    <property type="entry name" value="F-box-like_dom_sf"/>
</dbReference>
<feature type="region of interest" description="Disordered" evidence="1">
    <location>
        <begin position="988"/>
        <end position="1013"/>
    </location>
</feature>
<feature type="compositionally biased region" description="Low complexity" evidence="1">
    <location>
        <begin position="214"/>
        <end position="231"/>
    </location>
</feature>
<organism evidence="3 4">
    <name type="scientific">Paxillus rubicundulus Ve08.2h10</name>
    <dbReference type="NCBI Taxonomy" id="930991"/>
    <lineage>
        <taxon>Eukaryota</taxon>
        <taxon>Fungi</taxon>
        <taxon>Dikarya</taxon>
        <taxon>Basidiomycota</taxon>
        <taxon>Agaricomycotina</taxon>
        <taxon>Agaricomycetes</taxon>
        <taxon>Agaricomycetidae</taxon>
        <taxon>Boletales</taxon>
        <taxon>Paxilineae</taxon>
        <taxon>Paxillaceae</taxon>
        <taxon>Paxillus</taxon>
    </lineage>
</organism>
<dbReference type="GO" id="GO:0019005">
    <property type="term" value="C:SCF ubiquitin ligase complex"/>
    <property type="evidence" value="ECO:0007669"/>
    <property type="project" value="TreeGrafter"/>
</dbReference>
<dbReference type="GO" id="GO:0031146">
    <property type="term" value="P:SCF-dependent proteasomal ubiquitin-dependent protein catabolic process"/>
    <property type="evidence" value="ECO:0007669"/>
    <property type="project" value="TreeGrafter"/>
</dbReference>
<dbReference type="AlphaFoldDB" id="A0A0D0EB95"/>
<feature type="compositionally biased region" description="Polar residues" evidence="1">
    <location>
        <begin position="248"/>
        <end position="258"/>
    </location>
</feature>
<sequence length="1013" mass="110159">MKHSRGIDNDDSIFQFDADEIPHLLDSSKAFWLDSPSSTSPSITHTPPAHLSSMMDLDHSEHPDHLEGPCSMPPDTGTARSEGLVEPMPIPVFTSCDDSSASSPQGSHYLSLPSTPFSIESPFENTPGGLSNPSSSHDHHSLSHLPGPSVQFHAACSDGAPASLDDKGKAREFPPTLPPLSFSPSGFGYDTANWPFPDPNSPTHGPSSCGSGYTSLHTTSSSRSQPSSIDSAAVQQGESSKLRRIPSRTRSLSNLSIHSARSQAAESLSKMKIKFGSSSKAPVNLARRLLSRTKADAAEPSVAELASDSIGILGDDLVPVGQESCFFPWQMNDNPSSLTPGAELEAPVATRSGLSVAWHPDNRRSDGIMSLKCKSRSYSSPFPKSAFDTVLPHGLEDDSMPLPLHARNLFDEMLPRELRLHVFSALISLHETDHERLKSSGQWTILTASSTKNRWVGRDRAVRELVKFSRVSKAWRTLVFDGQLWQYVDLRAFLKMSPGFFVCLAEFLGPFTRNIDLSGHAPLPPTALVDMASSLCIRSAPTMNITYTQLTVINLQGCTALTTQSLHSLLIRSPFLRILDVKGLQAVTNTTFDVLAFCSHLTSLNMSRCMNIDGEGVRAFGAAFMARGASLLLKELRLCGLADIDDAVLATLGRVAPHLEVLDLSYCPSLHNSALGAFVSCTDEEKVDTKTVSLTSREAGWNPSDSRRHRRRVTALRHLSLSNCVLLTDVACSNLAHTVPRLEFLELAGIGASLKNDGLMLLLATTPFIRRLDLEDASDITDAVLEVLTPQVSETEGGGSSGSPPTSNRPDPPQPGHVLEHLTVSYAVNLSNDGFIKLIRACPKLRVLEADSTCMSGVVLKEFIRLVRQRGTNDAGLVAVDCRSVGEGVVKEVASRTRPRKGWRSWDARKLGYLDARDGEDIKIGQDECDEKRVVLKSFYNWQTVDAVQAAREKRKRKLNRKAHNGSSDQSSELDDLGSYLGRTRWWAPSSRRSSGNNTPGGEDGDRDGCVVM</sequence>
<dbReference type="OrthoDB" id="550575at2759"/>
<evidence type="ECO:0000313" key="4">
    <source>
        <dbReference type="Proteomes" id="UP000054538"/>
    </source>
</evidence>
<evidence type="ECO:0000256" key="1">
    <source>
        <dbReference type="SAM" id="MobiDB-lite"/>
    </source>
</evidence>
<feature type="region of interest" description="Disordered" evidence="1">
    <location>
        <begin position="59"/>
        <end position="258"/>
    </location>
</feature>
<dbReference type="InterPro" id="IPR032675">
    <property type="entry name" value="LRR_dom_sf"/>
</dbReference>
<feature type="compositionally biased region" description="Polar residues" evidence="1">
    <location>
        <begin position="96"/>
        <end position="118"/>
    </location>
</feature>
<dbReference type="Gene3D" id="3.80.10.10">
    <property type="entry name" value="Ribonuclease Inhibitor"/>
    <property type="match status" value="2"/>
</dbReference>
<dbReference type="PANTHER" id="PTHR13318">
    <property type="entry name" value="PARTNER OF PAIRED, ISOFORM B-RELATED"/>
    <property type="match status" value="1"/>
</dbReference>
<dbReference type="InterPro" id="IPR001810">
    <property type="entry name" value="F-box_dom"/>
</dbReference>
<feature type="compositionally biased region" description="Polar residues" evidence="1">
    <location>
        <begin position="991"/>
        <end position="1000"/>
    </location>
</feature>
<reference evidence="4" key="2">
    <citation type="submission" date="2015-01" db="EMBL/GenBank/DDBJ databases">
        <title>Evolutionary Origins and Diversification of the Mycorrhizal Mutualists.</title>
        <authorList>
            <consortium name="DOE Joint Genome Institute"/>
            <consortium name="Mycorrhizal Genomics Consortium"/>
            <person name="Kohler A."/>
            <person name="Kuo A."/>
            <person name="Nagy L.G."/>
            <person name="Floudas D."/>
            <person name="Copeland A."/>
            <person name="Barry K.W."/>
            <person name="Cichocki N."/>
            <person name="Veneault-Fourrey C."/>
            <person name="LaButti K."/>
            <person name="Lindquist E.A."/>
            <person name="Lipzen A."/>
            <person name="Lundell T."/>
            <person name="Morin E."/>
            <person name="Murat C."/>
            <person name="Riley R."/>
            <person name="Ohm R."/>
            <person name="Sun H."/>
            <person name="Tunlid A."/>
            <person name="Henrissat B."/>
            <person name="Grigoriev I.V."/>
            <person name="Hibbett D.S."/>
            <person name="Martin F."/>
        </authorList>
    </citation>
    <scope>NUCLEOTIDE SEQUENCE [LARGE SCALE GENOMIC DNA]</scope>
    <source>
        <strain evidence="4">Ve08.2h10</strain>
    </source>
</reference>
<keyword evidence="4" id="KW-1185">Reference proteome</keyword>
<reference evidence="3 4" key="1">
    <citation type="submission" date="2014-04" db="EMBL/GenBank/DDBJ databases">
        <authorList>
            <consortium name="DOE Joint Genome Institute"/>
            <person name="Kuo A."/>
            <person name="Kohler A."/>
            <person name="Jargeat P."/>
            <person name="Nagy L.G."/>
            <person name="Floudas D."/>
            <person name="Copeland A."/>
            <person name="Barry K.W."/>
            <person name="Cichocki N."/>
            <person name="Veneault-Fourrey C."/>
            <person name="LaButti K."/>
            <person name="Lindquist E.A."/>
            <person name="Lipzen A."/>
            <person name="Lundell T."/>
            <person name="Morin E."/>
            <person name="Murat C."/>
            <person name="Sun H."/>
            <person name="Tunlid A."/>
            <person name="Henrissat B."/>
            <person name="Grigoriev I.V."/>
            <person name="Hibbett D.S."/>
            <person name="Martin F."/>
            <person name="Nordberg H.P."/>
            <person name="Cantor M.N."/>
            <person name="Hua S.X."/>
        </authorList>
    </citation>
    <scope>NUCLEOTIDE SEQUENCE [LARGE SCALE GENOMIC DNA]</scope>
    <source>
        <strain evidence="3 4">Ve08.2h10</strain>
    </source>
</reference>
<feature type="compositionally biased region" description="Low complexity" evidence="1">
    <location>
        <begin position="179"/>
        <end position="188"/>
    </location>
</feature>
<name>A0A0D0EB95_9AGAM</name>
<feature type="compositionally biased region" description="Polar residues" evidence="1">
    <location>
        <begin position="201"/>
        <end position="213"/>
    </location>
</feature>
<proteinExistence type="predicted"/>
<dbReference type="HOGENOM" id="CLU_008641_0_0_1"/>
<feature type="region of interest" description="Disordered" evidence="1">
    <location>
        <begin position="956"/>
        <end position="975"/>
    </location>
</feature>
<protein>
    <recommendedName>
        <fullName evidence="2">F-box domain-containing protein</fullName>
    </recommendedName>
</protein>
<dbReference type="STRING" id="930991.A0A0D0EB95"/>
<feature type="domain" description="F-box" evidence="2">
    <location>
        <begin position="414"/>
        <end position="491"/>
    </location>
</feature>
<evidence type="ECO:0000313" key="3">
    <source>
        <dbReference type="EMBL" id="KIL01060.1"/>
    </source>
</evidence>
<dbReference type="InterPro" id="IPR006553">
    <property type="entry name" value="Leu-rich_rpt_Cys-con_subtyp"/>
</dbReference>
<dbReference type="SMART" id="SM00367">
    <property type="entry name" value="LRR_CC"/>
    <property type="match status" value="6"/>
</dbReference>
<dbReference type="SUPFAM" id="SSF52047">
    <property type="entry name" value="RNI-like"/>
    <property type="match status" value="1"/>
</dbReference>
<dbReference type="SUPFAM" id="SSF81383">
    <property type="entry name" value="F-box domain"/>
    <property type="match status" value="1"/>
</dbReference>
<dbReference type="InterPro" id="IPR001611">
    <property type="entry name" value="Leu-rich_rpt"/>
</dbReference>
<gene>
    <name evidence="3" type="ORF">PAXRUDRAFT_128539</name>
</gene>
<feature type="region of interest" description="Disordered" evidence="1">
    <location>
        <begin position="791"/>
        <end position="818"/>
    </location>
</feature>
<dbReference type="Proteomes" id="UP000054538">
    <property type="component" value="Unassembled WGS sequence"/>
</dbReference>
<evidence type="ECO:0000259" key="2">
    <source>
        <dbReference type="Pfam" id="PF12937"/>
    </source>
</evidence>
<dbReference type="Pfam" id="PF13516">
    <property type="entry name" value="LRR_6"/>
    <property type="match status" value="1"/>
</dbReference>
<dbReference type="EMBL" id="KN824823">
    <property type="protein sequence ID" value="KIL01060.1"/>
    <property type="molecule type" value="Genomic_DNA"/>
</dbReference>
<dbReference type="Pfam" id="PF12937">
    <property type="entry name" value="F-box-like"/>
    <property type="match status" value="1"/>
</dbReference>
<dbReference type="PANTHER" id="PTHR13318:SF95">
    <property type="entry name" value="F-BOX PROTEIN YLR352W"/>
    <property type="match status" value="1"/>
</dbReference>
<accession>A0A0D0EB95</accession>